<evidence type="ECO:0000313" key="1">
    <source>
        <dbReference type="EMBL" id="KAF1002900.1"/>
    </source>
</evidence>
<sequence>YIFTESAEVASAVADLSTLLACSILLNSIQPVLSGVEYALTTLLYRQVSAAKLRVKKWSVGSDQQAEGDEQNARN</sequence>
<organism evidence="1 2">
    <name type="scientific">Apium graveolens</name>
    <name type="common">Celery</name>
    <dbReference type="NCBI Taxonomy" id="4045"/>
    <lineage>
        <taxon>Eukaryota</taxon>
        <taxon>Viridiplantae</taxon>
        <taxon>Streptophyta</taxon>
        <taxon>Embryophyta</taxon>
        <taxon>Tracheophyta</taxon>
        <taxon>Spermatophyta</taxon>
        <taxon>Magnoliopsida</taxon>
        <taxon>eudicotyledons</taxon>
        <taxon>Gunneridae</taxon>
        <taxon>Pentapetalae</taxon>
        <taxon>asterids</taxon>
        <taxon>campanulids</taxon>
        <taxon>Apiales</taxon>
        <taxon>Apiaceae</taxon>
        <taxon>Apioideae</taxon>
        <taxon>apioid superclade</taxon>
        <taxon>Apieae</taxon>
        <taxon>Apium</taxon>
    </lineage>
</organism>
<name>A0A6L5BBK3_APIGR</name>
<accession>A0A6L5BBK3</accession>
<dbReference type="AlphaFoldDB" id="A0A6L5BBK3"/>
<comment type="caution">
    <text evidence="1">The sequence shown here is derived from an EMBL/GenBank/DDBJ whole genome shotgun (WGS) entry which is preliminary data.</text>
</comment>
<dbReference type="Proteomes" id="UP000593563">
    <property type="component" value="Unassembled WGS sequence"/>
</dbReference>
<proteinExistence type="predicted"/>
<gene>
    <name evidence="1" type="ORF">AG4045_013658</name>
</gene>
<feature type="non-terminal residue" evidence="1">
    <location>
        <position position="1"/>
    </location>
</feature>
<evidence type="ECO:0000313" key="2">
    <source>
        <dbReference type="Proteomes" id="UP000593563"/>
    </source>
</evidence>
<keyword evidence="2" id="KW-1185">Reference proteome</keyword>
<protein>
    <submittedName>
        <fullName evidence="1">Uncharacterized protein</fullName>
    </submittedName>
</protein>
<dbReference type="EMBL" id="WRXP01000244">
    <property type="protein sequence ID" value="KAF1002900.1"/>
    <property type="molecule type" value="Genomic_DNA"/>
</dbReference>
<reference evidence="1" key="1">
    <citation type="submission" date="2020-01" db="EMBL/GenBank/DDBJ databases">
        <title>The Celery Genome Sequence Reveals Sequential Paleo-tetraploidization, Resistance Gene Elimination, Karyotype Evolution, and Functional Innovation in Apiales.</title>
        <authorList>
            <person name="Song X."/>
        </authorList>
    </citation>
    <scope>NUCLEOTIDE SEQUENCE</scope>
    <source>
        <tissue evidence="1">Leaf</tissue>
    </source>
</reference>